<evidence type="ECO:0000256" key="8">
    <source>
        <dbReference type="ARBA" id="ARBA00023136"/>
    </source>
</evidence>
<keyword evidence="5" id="KW-0460">Magnesium</keyword>
<evidence type="ECO:0000313" key="13">
    <source>
        <dbReference type="Proteomes" id="UP000298390"/>
    </source>
</evidence>
<evidence type="ECO:0000256" key="3">
    <source>
        <dbReference type="ARBA" id="ARBA00022448"/>
    </source>
</evidence>
<evidence type="ECO:0000256" key="2">
    <source>
        <dbReference type="ARBA" id="ARBA00009749"/>
    </source>
</evidence>
<name>A0A4Y9YEU5_9APHY</name>
<evidence type="ECO:0000256" key="7">
    <source>
        <dbReference type="ARBA" id="ARBA00023065"/>
    </source>
</evidence>
<evidence type="ECO:0000313" key="12">
    <source>
        <dbReference type="EMBL" id="TFY60233.1"/>
    </source>
</evidence>
<reference evidence="12 13" key="1">
    <citation type="submission" date="2019-01" db="EMBL/GenBank/DDBJ databases">
        <title>Genome sequencing of the rare red list fungi Fomitopsis rosea.</title>
        <authorList>
            <person name="Buettner E."/>
            <person name="Kellner H."/>
        </authorList>
    </citation>
    <scope>NUCLEOTIDE SEQUENCE [LARGE SCALE GENOMIC DNA]</scope>
    <source>
        <strain evidence="12 13">DSM 105464</strain>
    </source>
</reference>
<evidence type="ECO:0000256" key="5">
    <source>
        <dbReference type="ARBA" id="ARBA00022842"/>
    </source>
</evidence>
<organism evidence="12 13">
    <name type="scientific">Rhodofomes roseus</name>
    <dbReference type="NCBI Taxonomy" id="34475"/>
    <lineage>
        <taxon>Eukaryota</taxon>
        <taxon>Fungi</taxon>
        <taxon>Dikarya</taxon>
        <taxon>Basidiomycota</taxon>
        <taxon>Agaricomycotina</taxon>
        <taxon>Agaricomycetes</taxon>
        <taxon>Polyporales</taxon>
        <taxon>Rhodofomes</taxon>
    </lineage>
</organism>
<evidence type="ECO:0000259" key="11">
    <source>
        <dbReference type="Pfam" id="PF01769"/>
    </source>
</evidence>
<dbReference type="SUPFAM" id="SSF161093">
    <property type="entry name" value="MgtE membrane domain-like"/>
    <property type="match status" value="2"/>
</dbReference>
<dbReference type="InterPro" id="IPR045349">
    <property type="entry name" value="SLC41A1-3"/>
</dbReference>
<comment type="similarity">
    <text evidence="2">Belongs to the SLC41A transporter family.</text>
</comment>
<evidence type="ECO:0000256" key="6">
    <source>
        <dbReference type="ARBA" id="ARBA00022989"/>
    </source>
</evidence>
<dbReference type="PANTHER" id="PTHR16228">
    <property type="entry name" value="DIVALENT CATION TRANSPORTER SOLUTE CARRIER FAMILY 41"/>
    <property type="match status" value="1"/>
</dbReference>
<gene>
    <name evidence="12" type="ORF">EVJ58_g5285</name>
</gene>
<keyword evidence="4 10" id="KW-0812">Transmembrane</keyword>
<feature type="transmembrane region" description="Helical" evidence="10">
    <location>
        <begin position="344"/>
        <end position="362"/>
    </location>
</feature>
<keyword evidence="8 10" id="KW-0472">Membrane</keyword>
<evidence type="ECO:0000256" key="10">
    <source>
        <dbReference type="SAM" id="Phobius"/>
    </source>
</evidence>
<dbReference type="GO" id="GO:0005886">
    <property type="term" value="C:plasma membrane"/>
    <property type="evidence" value="ECO:0007669"/>
    <property type="project" value="TreeGrafter"/>
</dbReference>
<keyword evidence="3" id="KW-0813">Transport</keyword>
<feature type="transmembrane region" description="Helical" evidence="10">
    <location>
        <begin position="280"/>
        <end position="305"/>
    </location>
</feature>
<sequence>MVKPGSPVPSRSSSDTIELAEFEDVLVTPDPDHIHRYKQSSVIPEPDPSESDDEDNGLDEGDLALLGAGRRADPRAPARRGTAWTQVRSLVIETSPTLLVTTIGLLFTGELLSTVSHWKELSRVDELIMIIPVVLNLKGNLEMNLSARLSTAANIGELDKADTRRQIIIGNLTLLQVQAAVVSFVAACVVFVLGRITASPAPAGSIPTTGNGTIANATASIVQRALLASLPASSLEPRKPRPSLPQGGKKISGPHEFIMVASAAMCSLLCRRWGYDPDNVSPPVAGCLGDMLTLSILSVVSLIHVRIENTPLPLIFVICLSAIAIGLAFSVRRNPQVSHLLKQGWWPLFAAMIISNGTGLLLDTFVTRYQGYALIAVVITGMP</sequence>
<dbReference type="Proteomes" id="UP000298390">
    <property type="component" value="Unassembled WGS sequence"/>
</dbReference>
<accession>A0A4Y9YEU5</accession>
<dbReference type="AlphaFoldDB" id="A0A4Y9YEU5"/>
<feature type="compositionally biased region" description="Acidic residues" evidence="9">
    <location>
        <begin position="47"/>
        <end position="61"/>
    </location>
</feature>
<comment type="subcellular location">
    <subcellularLocation>
        <location evidence="1">Membrane</location>
        <topology evidence="1">Multi-pass membrane protein</topology>
    </subcellularLocation>
</comment>
<keyword evidence="6 10" id="KW-1133">Transmembrane helix</keyword>
<dbReference type="InterPro" id="IPR006667">
    <property type="entry name" value="SLC41_membr_dom"/>
</dbReference>
<dbReference type="InterPro" id="IPR036739">
    <property type="entry name" value="SLC41_membr_dom_sf"/>
</dbReference>
<dbReference type="Pfam" id="PF01769">
    <property type="entry name" value="MgtE"/>
    <property type="match status" value="1"/>
</dbReference>
<feature type="region of interest" description="Disordered" evidence="9">
    <location>
        <begin position="30"/>
        <end position="61"/>
    </location>
</feature>
<feature type="transmembrane region" description="Helical" evidence="10">
    <location>
        <begin position="312"/>
        <end position="332"/>
    </location>
</feature>
<dbReference type="EMBL" id="SEKV01000264">
    <property type="protein sequence ID" value="TFY60233.1"/>
    <property type="molecule type" value="Genomic_DNA"/>
</dbReference>
<dbReference type="PANTHER" id="PTHR16228:SF7">
    <property type="entry name" value="SLC41A_MGTE INTEGRAL MEMBRANE DOMAIN-CONTAINING PROTEIN"/>
    <property type="match status" value="1"/>
</dbReference>
<comment type="caution">
    <text evidence="12">The sequence shown here is derived from an EMBL/GenBank/DDBJ whole genome shotgun (WGS) entry which is preliminary data.</text>
</comment>
<feature type="domain" description="SLC41A/MgtE integral membrane" evidence="11">
    <location>
        <begin position="131"/>
        <end position="195"/>
    </location>
</feature>
<proteinExistence type="inferred from homology"/>
<evidence type="ECO:0000256" key="9">
    <source>
        <dbReference type="SAM" id="MobiDB-lite"/>
    </source>
</evidence>
<evidence type="ECO:0000256" key="4">
    <source>
        <dbReference type="ARBA" id="ARBA00022692"/>
    </source>
</evidence>
<evidence type="ECO:0000256" key="1">
    <source>
        <dbReference type="ARBA" id="ARBA00004141"/>
    </source>
</evidence>
<dbReference type="GO" id="GO:0008324">
    <property type="term" value="F:monoatomic cation transmembrane transporter activity"/>
    <property type="evidence" value="ECO:0007669"/>
    <property type="project" value="InterPro"/>
</dbReference>
<keyword evidence="7" id="KW-0406">Ion transport</keyword>
<feature type="transmembrane region" description="Helical" evidence="10">
    <location>
        <begin position="174"/>
        <end position="194"/>
    </location>
</feature>
<dbReference type="Gene3D" id="1.10.357.20">
    <property type="entry name" value="SLC41 divalent cation transporters, integral membrane domain"/>
    <property type="match status" value="2"/>
</dbReference>
<protein>
    <recommendedName>
        <fullName evidence="11">SLC41A/MgtE integral membrane domain-containing protein</fullName>
    </recommendedName>
</protein>